<dbReference type="Proteomes" id="UP001223978">
    <property type="component" value="Unassembled WGS sequence"/>
</dbReference>
<sequence>MNSSASLTPRSPHRNLPTTGVTAVGRTAIAAGSAAEGPRGIRLTIAGLSNSPRSGLTCGTMSLLNREIPTAIDGWRAAADPPAASRRASGPPWKGIHHAYSIARLNFTRDAALLADLPMTPGAVFMRKRKHTQEAVNDLLHYLTQRHIEASLSGLALVPWAGGPSWYLLAPGSAPERLPSGSALLKELLGMEEKDVRALLEPARILARALHLHRNYAHEAGQQPNWPPPLPPEATVPDTL</sequence>
<keyword evidence="3" id="KW-1185">Reference proteome</keyword>
<name>A0ABT6S420_9ACTN</name>
<proteinExistence type="predicted"/>
<dbReference type="EMBL" id="JASCIQ010000002">
    <property type="protein sequence ID" value="MDI3402842.1"/>
    <property type="molecule type" value="Genomic_DNA"/>
</dbReference>
<organism evidence="2 3">
    <name type="scientific">Streptomyces cavernicola</name>
    <dbReference type="NCBI Taxonomy" id="3043613"/>
    <lineage>
        <taxon>Bacteria</taxon>
        <taxon>Bacillati</taxon>
        <taxon>Actinomycetota</taxon>
        <taxon>Actinomycetes</taxon>
        <taxon>Kitasatosporales</taxon>
        <taxon>Streptomycetaceae</taxon>
        <taxon>Streptomyces</taxon>
    </lineage>
</organism>
<gene>
    <name evidence="2" type="ORF">QIS96_03255</name>
</gene>
<comment type="caution">
    <text evidence="2">The sequence shown here is derived from an EMBL/GenBank/DDBJ whole genome shotgun (WGS) entry which is preliminary data.</text>
</comment>
<protein>
    <submittedName>
        <fullName evidence="2">Uncharacterized protein</fullName>
    </submittedName>
</protein>
<evidence type="ECO:0000313" key="2">
    <source>
        <dbReference type="EMBL" id="MDI3402842.1"/>
    </source>
</evidence>
<feature type="region of interest" description="Disordered" evidence="1">
    <location>
        <begin position="219"/>
        <end position="240"/>
    </location>
</feature>
<feature type="region of interest" description="Disordered" evidence="1">
    <location>
        <begin position="1"/>
        <end position="22"/>
    </location>
</feature>
<evidence type="ECO:0000313" key="3">
    <source>
        <dbReference type="Proteomes" id="UP001223978"/>
    </source>
</evidence>
<accession>A0ABT6S420</accession>
<dbReference type="RefSeq" id="WP_282540773.1">
    <property type="nucleotide sequence ID" value="NZ_JASCIQ010000002.1"/>
</dbReference>
<evidence type="ECO:0000256" key="1">
    <source>
        <dbReference type="SAM" id="MobiDB-lite"/>
    </source>
</evidence>
<feature type="compositionally biased region" description="Pro residues" evidence="1">
    <location>
        <begin position="225"/>
        <end position="234"/>
    </location>
</feature>
<reference evidence="2 3" key="1">
    <citation type="submission" date="2023-05" db="EMBL/GenBank/DDBJ databases">
        <title>Draft genome sequence of Streptomyces sp. B-S-A6 isolated from a cave soil in Thailand.</title>
        <authorList>
            <person name="Chamroensaksri N."/>
            <person name="Muangham S."/>
        </authorList>
    </citation>
    <scope>NUCLEOTIDE SEQUENCE [LARGE SCALE GENOMIC DNA]</scope>
    <source>
        <strain evidence="2 3">B-S-A6</strain>
    </source>
</reference>